<dbReference type="EMBL" id="CP012390">
    <property type="protein sequence ID" value="ALE19066.1"/>
    <property type="molecule type" value="Genomic_DNA"/>
</dbReference>
<dbReference type="EMBL" id="LR584267">
    <property type="protein sequence ID" value="VHO00744.1"/>
    <property type="molecule type" value="Genomic_DNA"/>
</dbReference>
<evidence type="ECO:0000256" key="1">
    <source>
        <dbReference type="SAM" id="MobiDB-lite"/>
    </source>
</evidence>
<dbReference type="RefSeq" id="WP_053962067.1">
    <property type="nucleotide sequence ID" value="NZ_CP012390.1"/>
</dbReference>
<dbReference type="STRING" id="1528099.AL705_04925"/>
<sequence length="152" mass="15547">MKNRRFAAAGLVAVAAAAILTACQSSTSTNASSTSSSATSTTTTTTTHIPLPASAMENGVTHNCGAVEGHGTLFIKESTLPCMEAKGIINIYLNDPSVPHEGNASVAKLGDWTCSTSTAAIAATNGYALSCRREADPEIIVIPEKPIEAPAQ</sequence>
<evidence type="ECO:0000313" key="4">
    <source>
        <dbReference type="EMBL" id="VHO00744.1"/>
    </source>
</evidence>
<evidence type="ECO:0000313" key="5">
    <source>
        <dbReference type="Proteomes" id="UP000068137"/>
    </source>
</evidence>
<dbReference type="AlphaFoldDB" id="A0A0M4MLE1"/>
<dbReference type="PROSITE" id="PS51257">
    <property type="entry name" value="PROKAR_LIPOPROTEIN"/>
    <property type="match status" value="1"/>
</dbReference>
<feature type="region of interest" description="Disordered" evidence="1">
    <location>
        <begin position="27"/>
        <end position="46"/>
    </location>
</feature>
<dbReference type="Proteomes" id="UP000324288">
    <property type="component" value="Chromosome"/>
</dbReference>
<dbReference type="OrthoDB" id="4748661at2"/>
<protein>
    <submittedName>
        <fullName evidence="3">Uncharacterized protein</fullName>
    </submittedName>
</protein>
<reference evidence="3" key="2">
    <citation type="journal article" date="2016" name="Int. J. Syst. Evol. Microbiol.">
        <title>Lawsonella clevelandensis gen. nov., sp. nov., a new member of the suborder Corynebacterineae isolated from human abscesses.</title>
        <authorList>
            <person name="Bell M.E."/>
            <person name="Bernard K.A."/>
            <person name="Harrington S.M."/>
            <person name="Patel N.B."/>
            <person name="Tucker T.A."/>
            <person name="Metcalfe M.G."/>
            <person name="McQuiston J.R."/>
        </authorList>
    </citation>
    <scope>NUCLEOTIDE SEQUENCE</scope>
    <source>
        <strain evidence="3">X1698</strain>
    </source>
</reference>
<accession>A0A0M4MLE1</accession>
<keyword evidence="6" id="KW-1185">Reference proteome</keyword>
<dbReference type="KEGG" id="cbq:AL705_04925"/>
<keyword evidence="2" id="KW-0732">Signal</keyword>
<evidence type="ECO:0000313" key="6">
    <source>
        <dbReference type="Proteomes" id="UP000324288"/>
    </source>
</evidence>
<feature type="chain" id="PRO_5044544845" evidence="2">
    <location>
        <begin position="32"/>
        <end position="152"/>
    </location>
</feature>
<feature type="signal peptide" evidence="2">
    <location>
        <begin position="1"/>
        <end position="31"/>
    </location>
</feature>
<name>A0A0M4MLE1_9ACTN</name>
<evidence type="ECO:0000256" key="2">
    <source>
        <dbReference type="SAM" id="SignalP"/>
    </source>
</evidence>
<reference evidence="3 5" key="1">
    <citation type="journal article" date="2015" name="Genome Announc.">
        <title>Complete Genome Sequences for Two Strains of a Novel Fastidious, Partially Acid-Fast, Gram-Positive Corynebacterineae Bacterium, Derived from Human Clinical Samples.</title>
        <authorList>
            <person name="Nicholson A.C."/>
            <person name="Bell M."/>
            <person name="Humrighouse B.W."/>
            <person name="McQuiston J.R."/>
        </authorList>
    </citation>
    <scope>NUCLEOTIDE SEQUENCE [LARGE SCALE GENOMIC DNA]</scope>
    <source>
        <strain evidence="3 5">X1698</strain>
    </source>
</reference>
<proteinExistence type="predicted"/>
<dbReference type="Proteomes" id="UP000068137">
    <property type="component" value="Chromosome"/>
</dbReference>
<evidence type="ECO:0000313" key="3">
    <source>
        <dbReference type="EMBL" id="ALE19066.1"/>
    </source>
</evidence>
<reference evidence="4 6" key="3">
    <citation type="submission" date="2019-04" db="EMBL/GenBank/DDBJ databases">
        <authorList>
            <person name="Seth-Smith MB H."/>
            <person name="Seth-Smith H."/>
        </authorList>
    </citation>
    <scope>NUCLEOTIDE SEQUENCE [LARGE SCALE GENOMIC DNA]</scope>
    <source>
        <strain evidence="4">USB-603019</strain>
    </source>
</reference>
<organism evidence="3 5">
    <name type="scientific">Lawsonella clevelandensis</name>
    <dbReference type="NCBI Taxonomy" id="1528099"/>
    <lineage>
        <taxon>Bacteria</taxon>
        <taxon>Bacillati</taxon>
        <taxon>Actinomycetota</taxon>
        <taxon>Actinomycetes</taxon>
        <taxon>Mycobacteriales</taxon>
        <taxon>Lawsonellaceae</taxon>
        <taxon>Lawsonella</taxon>
    </lineage>
</organism>
<gene>
    <name evidence="3" type="ORF">AL705_04925</name>
    <name evidence="4" type="ORF">LC603019_00968</name>
</gene>